<reference evidence="1" key="1">
    <citation type="submission" date="2020-03" db="EMBL/GenBank/DDBJ databases">
        <title>Roseovarius gahaiensis sp. nov., isolated from Gahai Saline Lake, China.</title>
        <authorList>
            <person name="Sun X."/>
        </authorList>
    </citation>
    <scope>NUCLEOTIDE SEQUENCE</scope>
    <source>
        <strain evidence="1">GH877</strain>
    </source>
</reference>
<dbReference type="AlphaFoldDB" id="A0A967BAV2"/>
<evidence type="ECO:0000313" key="1">
    <source>
        <dbReference type="EMBL" id="NHQ73388.1"/>
    </source>
</evidence>
<name>A0A967BAV2_9RHOB</name>
<dbReference type="RefSeq" id="WP_167193170.1">
    <property type="nucleotide sequence ID" value="NZ_JAAORB010000003.1"/>
</dbReference>
<evidence type="ECO:0000313" key="2">
    <source>
        <dbReference type="Proteomes" id="UP000639775"/>
    </source>
</evidence>
<accession>A0A967BAV2</accession>
<dbReference type="EMBL" id="JAAORB010000003">
    <property type="protein sequence ID" value="NHQ73388.1"/>
    <property type="molecule type" value="Genomic_DNA"/>
</dbReference>
<keyword evidence="2" id="KW-1185">Reference proteome</keyword>
<organism evidence="1 2">
    <name type="scientific">Roseovarius gahaiensis</name>
    <dbReference type="NCBI Taxonomy" id="2716691"/>
    <lineage>
        <taxon>Bacteria</taxon>
        <taxon>Pseudomonadati</taxon>
        <taxon>Pseudomonadota</taxon>
        <taxon>Alphaproteobacteria</taxon>
        <taxon>Rhodobacterales</taxon>
        <taxon>Roseobacteraceae</taxon>
        <taxon>Roseovarius</taxon>
    </lineage>
</organism>
<proteinExistence type="predicted"/>
<sequence>MRWHDGRFAASDGYQDRMACCNRVAFASVGPVRAANPAPWQAGADTLRGAKRKGYQA</sequence>
<protein>
    <submittedName>
        <fullName evidence="1">Uncharacterized protein</fullName>
    </submittedName>
</protein>
<comment type="caution">
    <text evidence="1">The sequence shown here is derived from an EMBL/GenBank/DDBJ whole genome shotgun (WGS) entry which is preliminary data.</text>
</comment>
<dbReference type="Proteomes" id="UP000639775">
    <property type="component" value="Unassembled WGS sequence"/>
</dbReference>
<gene>
    <name evidence="1" type="ORF">HAT86_02765</name>
</gene>